<organism evidence="1 2">
    <name type="scientific">Gigaspora margarita</name>
    <dbReference type="NCBI Taxonomy" id="4874"/>
    <lineage>
        <taxon>Eukaryota</taxon>
        <taxon>Fungi</taxon>
        <taxon>Fungi incertae sedis</taxon>
        <taxon>Mucoromycota</taxon>
        <taxon>Glomeromycotina</taxon>
        <taxon>Glomeromycetes</taxon>
        <taxon>Diversisporales</taxon>
        <taxon>Gigasporaceae</taxon>
        <taxon>Gigaspora</taxon>
    </lineage>
</organism>
<protein>
    <submittedName>
        <fullName evidence="1">18387_t:CDS:1</fullName>
    </submittedName>
</protein>
<proteinExistence type="predicted"/>
<evidence type="ECO:0000313" key="1">
    <source>
        <dbReference type="EMBL" id="CAG8826408.1"/>
    </source>
</evidence>
<keyword evidence="2" id="KW-1185">Reference proteome</keyword>
<evidence type="ECO:0000313" key="2">
    <source>
        <dbReference type="Proteomes" id="UP000789901"/>
    </source>
</evidence>
<name>A0ABN7WD02_GIGMA</name>
<gene>
    <name evidence="1" type="ORF">GMARGA_LOCUS29115</name>
</gene>
<sequence length="118" mass="13698">CGLVNELTELSIQNGSIYTGLARDIRVTDPLGNHDKVWRGNLACNIIKKESAKGKKARWFVEIERQILINNASRLVKDEFQLNKKIQQIVCSSLFKHKKDKQSKNWIIFEDQRSKSWV</sequence>
<comment type="caution">
    <text evidence="1">The sequence shown here is derived from an EMBL/GenBank/DDBJ whole genome shotgun (WGS) entry which is preliminary data.</text>
</comment>
<reference evidence="1 2" key="1">
    <citation type="submission" date="2021-06" db="EMBL/GenBank/DDBJ databases">
        <authorList>
            <person name="Kallberg Y."/>
            <person name="Tangrot J."/>
            <person name="Rosling A."/>
        </authorList>
    </citation>
    <scope>NUCLEOTIDE SEQUENCE [LARGE SCALE GENOMIC DNA]</scope>
    <source>
        <strain evidence="1 2">120-4 pot B 10/14</strain>
    </source>
</reference>
<dbReference type="Proteomes" id="UP000789901">
    <property type="component" value="Unassembled WGS sequence"/>
</dbReference>
<dbReference type="EMBL" id="CAJVQB010038582">
    <property type="protein sequence ID" value="CAG8826408.1"/>
    <property type="molecule type" value="Genomic_DNA"/>
</dbReference>
<accession>A0ABN7WD02</accession>
<feature type="non-terminal residue" evidence="1">
    <location>
        <position position="1"/>
    </location>
</feature>